<reference evidence="3 4" key="1">
    <citation type="submission" date="2016-07" db="EMBL/GenBank/DDBJ databases">
        <title>Multiple horizontal gene transfer events from other fungi enriched the ability of initially mycotrophic Trichoderma (Ascomycota) to feed on dead plant biomass.</title>
        <authorList>
            <consortium name="DOE Joint Genome Institute"/>
            <person name="Aerts A."/>
            <person name="Atanasova L."/>
            <person name="Chenthamara K."/>
            <person name="Zhang J."/>
            <person name="Grujic M."/>
            <person name="Henrissat B."/>
            <person name="Kuo A."/>
            <person name="Salamov A."/>
            <person name="Lipzen A."/>
            <person name="Labutti K."/>
            <person name="Barry K."/>
            <person name="Miao Y."/>
            <person name="Rahimi M.J."/>
            <person name="Shen Q."/>
            <person name="Grigoriev I.V."/>
            <person name="Kubicek C.P."/>
            <person name="Druzhinina I.S."/>
        </authorList>
    </citation>
    <scope>NUCLEOTIDE SEQUENCE [LARGE SCALE GENOMIC DNA]</scope>
    <source>
        <strain evidence="3 4">CBS 433.97</strain>
    </source>
</reference>
<evidence type="ECO:0000313" key="3">
    <source>
        <dbReference type="EMBL" id="PTB41457.1"/>
    </source>
</evidence>
<dbReference type="Gene3D" id="3.20.20.70">
    <property type="entry name" value="Aldolase class I"/>
    <property type="match status" value="1"/>
</dbReference>
<dbReference type="GO" id="GO:0003852">
    <property type="term" value="F:2-isopropylmalate synthase activity"/>
    <property type="evidence" value="ECO:0007669"/>
    <property type="project" value="UniProtKB-EC"/>
</dbReference>
<dbReference type="STRING" id="1042311.A0A2T3Z9H6"/>
<keyword evidence="2" id="KW-0808">Transferase</keyword>
<evidence type="ECO:0000256" key="2">
    <source>
        <dbReference type="ARBA" id="ARBA00022679"/>
    </source>
</evidence>
<dbReference type="Proteomes" id="UP000240493">
    <property type="component" value="Unassembled WGS sequence"/>
</dbReference>
<dbReference type="EC" id="2.3.3.13" evidence="1"/>
<name>A0A2T3Z9H6_TRIA4</name>
<dbReference type="AlphaFoldDB" id="A0A2T3Z9H6"/>
<dbReference type="InterPro" id="IPR036230">
    <property type="entry name" value="LeuA_allosteric_dom_sf"/>
</dbReference>
<organism evidence="3 4">
    <name type="scientific">Trichoderma asperellum (strain ATCC 204424 / CBS 433.97 / NBRC 101777)</name>
    <dbReference type="NCBI Taxonomy" id="1042311"/>
    <lineage>
        <taxon>Eukaryota</taxon>
        <taxon>Fungi</taxon>
        <taxon>Dikarya</taxon>
        <taxon>Ascomycota</taxon>
        <taxon>Pezizomycotina</taxon>
        <taxon>Sordariomycetes</taxon>
        <taxon>Hypocreomycetidae</taxon>
        <taxon>Hypocreales</taxon>
        <taxon>Hypocreaceae</taxon>
        <taxon>Trichoderma</taxon>
    </lineage>
</organism>
<dbReference type="InterPro" id="IPR013785">
    <property type="entry name" value="Aldolase_TIM"/>
</dbReference>
<evidence type="ECO:0000313" key="4">
    <source>
        <dbReference type="Proteomes" id="UP000240493"/>
    </source>
</evidence>
<dbReference type="GO" id="GO:0009098">
    <property type="term" value="P:L-leucine biosynthetic process"/>
    <property type="evidence" value="ECO:0007669"/>
    <property type="project" value="TreeGrafter"/>
</dbReference>
<dbReference type="PANTHER" id="PTHR46911:SF1">
    <property type="entry name" value="2-ISOPROPYLMALATE SYNTHASE"/>
    <property type="match status" value="1"/>
</dbReference>
<dbReference type="GO" id="GO:0005739">
    <property type="term" value="C:mitochondrion"/>
    <property type="evidence" value="ECO:0007669"/>
    <property type="project" value="TreeGrafter"/>
</dbReference>
<keyword evidence="4" id="KW-1185">Reference proteome</keyword>
<accession>A0A2T3Z9H6</accession>
<dbReference type="Gene3D" id="3.30.160.270">
    <property type="match status" value="1"/>
</dbReference>
<dbReference type="SUPFAM" id="SSF51569">
    <property type="entry name" value="Aldolase"/>
    <property type="match status" value="1"/>
</dbReference>
<dbReference type="OrthoDB" id="5428071at2759"/>
<evidence type="ECO:0000256" key="1">
    <source>
        <dbReference type="ARBA" id="ARBA00012973"/>
    </source>
</evidence>
<gene>
    <name evidence="3" type="ORF">M441DRAFT_46619</name>
</gene>
<sequence>MLADIGYKEIEVSFTSTLQADFDFIRRLIETPGAIPDDVWLQLVRPLTKDDPSTSGTEWAFECSPETFSDTEPSFVLQVCDAVKAAWGPSVENLIIFNLPTTGSKFPAPVTPSKTPVTKDLMRVLNEGSLKLESRGNGPISSLGNPLRGVDVNLDVHYYKEHAIVGCMAAGSSMKVWGVGIHEDASVYGHLAEVNLNGNVSNVNGST</sequence>
<dbReference type="SUPFAM" id="SSF110921">
    <property type="entry name" value="2-isopropylmalate synthase LeuA, allosteric (dimerisation) domain"/>
    <property type="match status" value="1"/>
</dbReference>
<proteinExistence type="predicted"/>
<dbReference type="PANTHER" id="PTHR46911">
    <property type="match status" value="1"/>
</dbReference>
<dbReference type="EMBL" id="KZ679261">
    <property type="protein sequence ID" value="PTB41457.1"/>
    <property type="molecule type" value="Genomic_DNA"/>
</dbReference>
<protein>
    <recommendedName>
        <fullName evidence="1">2-isopropylmalate synthase</fullName>
        <ecNumber evidence="1">2.3.3.13</ecNumber>
    </recommendedName>
</protein>